<protein>
    <submittedName>
        <fullName evidence="1">Uncharacterized protein</fullName>
    </submittedName>
</protein>
<comment type="caution">
    <text evidence="1">The sequence shown here is derived from an EMBL/GenBank/DDBJ whole genome shotgun (WGS) entry which is preliminary data.</text>
</comment>
<sequence length="269" mass="31086">MLEGEVRQLKLEFEKKVSELETQILAIHDKINGKFAIIEEMMRKMLEVQTKMMLLEARGAIGGQESEENPNPIRRREDQELEILDGEDRMPPLEPILRKESGRRYGKRTGADLVAEISKGRDQGCYKLLKSAVIIEISATREEEKLREIWLSIPRGNEFILQLTSYFSKLTVHRLCMSVWKSIMQSTLLFRSLLILNTLIKILERKVRHFEREQDRELAFSASDVAVRLPSSVRLRSDDFPFPSAQKLRHLDRGSDGSSPSCEVIINYN</sequence>
<accession>A0ABD0UKK7</accession>
<evidence type="ECO:0000313" key="1">
    <source>
        <dbReference type="EMBL" id="KAL0913294.1"/>
    </source>
</evidence>
<gene>
    <name evidence="1" type="ORF">M5K25_016742</name>
</gene>
<name>A0ABD0UKK7_DENTH</name>
<evidence type="ECO:0000313" key="2">
    <source>
        <dbReference type="Proteomes" id="UP001552299"/>
    </source>
</evidence>
<dbReference type="Proteomes" id="UP001552299">
    <property type="component" value="Unassembled WGS sequence"/>
</dbReference>
<keyword evidence="2" id="KW-1185">Reference proteome</keyword>
<dbReference type="AlphaFoldDB" id="A0ABD0UKK7"/>
<proteinExistence type="predicted"/>
<organism evidence="1 2">
    <name type="scientific">Dendrobium thyrsiflorum</name>
    <name type="common">Pinecone-like raceme dendrobium</name>
    <name type="synonym">Orchid</name>
    <dbReference type="NCBI Taxonomy" id="117978"/>
    <lineage>
        <taxon>Eukaryota</taxon>
        <taxon>Viridiplantae</taxon>
        <taxon>Streptophyta</taxon>
        <taxon>Embryophyta</taxon>
        <taxon>Tracheophyta</taxon>
        <taxon>Spermatophyta</taxon>
        <taxon>Magnoliopsida</taxon>
        <taxon>Liliopsida</taxon>
        <taxon>Asparagales</taxon>
        <taxon>Orchidaceae</taxon>
        <taxon>Epidendroideae</taxon>
        <taxon>Malaxideae</taxon>
        <taxon>Dendrobiinae</taxon>
        <taxon>Dendrobium</taxon>
    </lineage>
</organism>
<dbReference type="EMBL" id="JANQDX010000013">
    <property type="protein sequence ID" value="KAL0913294.1"/>
    <property type="molecule type" value="Genomic_DNA"/>
</dbReference>
<reference evidence="1 2" key="1">
    <citation type="journal article" date="2024" name="Plant Biotechnol. J.">
        <title>Dendrobium thyrsiflorum genome and its molecular insights into genes involved in important horticultural traits.</title>
        <authorList>
            <person name="Chen B."/>
            <person name="Wang J.Y."/>
            <person name="Zheng P.J."/>
            <person name="Li K.L."/>
            <person name="Liang Y.M."/>
            <person name="Chen X.F."/>
            <person name="Zhang C."/>
            <person name="Zhao X."/>
            <person name="He X."/>
            <person name="Zhang G.Q."/>
            <person name="Liu Z.J."/>
            <person name="Xu Q."/>
        </authorList>
    </citation>
    <scope>NUCLEOTIDE SEQUENCE [LARGE SCALE GENOMIC DNA]</scope>
    <source>
        <strain evidence="1">GZMU011</strain>
    </source>
</reference>